<dbReference type="Proteomes" id="UP000315783">
    <property type="component" value="Unassembled WGS sequence"/>
</dbReference>
<evidence type="ECO:0000256" key="5">
    <source>
        <dbReference type="ARBA" id="ARBA00022741"/>
    </source>
</evidence>
<evidence type="ECO:0000313" key="14">
    <source>
        <dbReference type="Proteomes" id="UP000315783"/>
    </source>
</evidence>
<keyword evidence="6" id="KW-0067">ATP-binding</keyword>
<dbReference type="GO" id="GO:0005524">
    <property type="term" value="F:ATP binding"/>
    <property type="evidence" value="ECO:0007669"/>
    <property type="project" value="UniProtKB-KW"/>
</dbReference>
<dbReference type="GO" id="GO:0016887">
    <property type="term" value="F:ATP hydrolysis activity"/>
    <property type="evidence" value="ECO:0007669"/>
    <property type="project" value="InterPro"/>
</dbReference>
<evidence type="ECO:0000259" key="12">
    <source>
        <dbReference type="PROSITE" id="PS50929"/>
    </source>
</evidence>
<dbReference type="Gene3D" id="3.40.50.300">
    <property type="entry name" value="P-loop containing nucleotide triphosphate hydrolases"/>
    <property type="match status" value="2"/>
</dbReference>
<reference evidence="13 14" key="1">
    <citation type="journal article" date="2019" name="Appl. Microbiol. Biotechnol.">
        <title>Genome sequence of Isaria javanica and comparative genome analysis insights into family S53 peptidase evolution in fungal entomopathogens.</title>
        <authorList>
            <person name="Lin R."/>
            <person name="Zhang X."/>
            <person name="Xin B."/>
            <person name="Zou M."/>
            <person name="Gao Y."/>
            <person name="Qin F."/>
            <person name="Hu Q."/>
            <person name="Xie B."/>
            <person name="Cheng X."/>
        </authorList>
    </citation>
    <scope>NUCLEOTIDE SEQUENCE [LARGE SCALE GENOMIC DNA]</scope>
    <source>
        <strain evidence="13 14">IJ1G</strain>
    </source>
</reference>
<dbReference type="EMBL" id="SPUK01000015">
    <property type="protein sequence ID" value="TQV92278.1"/>
    <property type="molecule type" value="Genomic_DNA"/>
</dbReference>
<dbReference type="SUPFAM" id="SSF90123">
    <property type="entry name" value="ABC transporter transmembrane region"/>
    <property type="match status" value="2"/>
</dbReference>
<dbReference type="PROSITE" id="PS50929">
    <property type="entry name" value="ABC_TM1F"/>
    <property type="match status" value="2"/>
</dbReference>
<dbReference type="SUPFAM" id="SSF52540">
    <property type="entry name" value="P-loop containing nucleoside triphosphate hydrolases"/>
    <property type="match status" value="2"/>
</dbReference>
<dbReference type="GO" id="GO:0140359">
    <property type="term" value="F:ABC-type transporter activity"/>
    <property type="evidence" value="ECO:0007669"/>
    <property type="project" value="InterPro"/>
</dbReference>
<dbReference type="InterPro" id="IPR027417">
    <property type="entry name" value="P-loop_NTPase"/>
</dbReference>
<feature type="domain" description="ABC transmembrane type-1" evidence="12">
    <location>
        <begin position="423"/>
        <end position="680"/>
    </location>
</feature>
<evidence type="ECO:0000256" key="1">
    <source>
        <dbReference type="ARBA" id="ARBA00004651"/>
    </source>
</evidence>
<evidence type="ECO:0000256" key="7">
    <source>
        <dbReference type="ARBA" id="ARBA00022989"/>
    </source>
</evidence>
<keyword evidence="7 10" id="KW-1133">Transmembrane helix</keyword>
<dbReference type="Pfam" id="PF00664">
    <property type="entry name" value="ABC_membrane"/>
    <property type="match status" value="1"/>
</dbReference>
<comment type="subcellular location">
    <subcellularLocation>
        <location evidence="1">Cell membrane</location>
        <topology evidence="1">Multi-pass membrane protein</topology>
    </subcellularLocation>
</comment>
<dbReference type="InterPro" id="IPR003439">
    <property type="entry name" value="ABC_transporter-like_ATP-bd"/>
</dbReference>
<feature type="domain" description="ABC transmembrane type-1" evidence="12">
    <location>
        <begin position="1005"/>
        <end position="1287"/>
    </location>
</feature>
<dbReference type="InterPro" id="IPR003593">
    <property type="entry name" value="AAA+_ATPase"/>
</dbReference>
<dbReference type="PROSITE" id="PS50893">
    <property type="entry name" value="ABC_TRANSPORTER_2"/>
    <property type="match status" value="2"/>
</dbReference>
<evidence type="ECO:0000256" key="9">
    <source>
        <dbReference type="SAM" id="MobiDB-lite"/>
    </source>
</evidence>
<evidence type="ECO:0000256" key="6">
    <source>
        <dbReference type="ARBA" id="ARBA00022840"/>
    </source>
</evidence>
<dbReference type="InterPro" id="IPR011527">
    <property type="entry name" value="ABC1_TM_dom"/>
</dbReference>
<dbReference type="CDD" id="cd18580">
    <property type="entry name" value="ABC_6TM_ABCC_D2"/>
    <property type="match status" value="1"/>
</dbReference>
<feature type="domain" description="ABC transporter" evidence="11">
    <location>
        <begin position="1289"/>
        <end position="1526"/>
    </location>
</feature>
<dbReference type="InterPro" id="IPR036640">
    <property type="entry name" value="ABC1_TM_sf"/>
</dbReference>
<evidence type="ECO:0000256" key="10">
    <source>
        <dbReference type="SAM" id="Phobius"/>
    </source>
</evidence>
<protein>
    <submittedName>
        <fullName evidence="13">ABC multidrug transporter</fullName>
    </submittedName>
</protein>
<gene>
    <name evidence="13" type="ORF">IF1G_08796</name>
</gene>
<dbReference type="PANTHER" id="PTHR24223:SF399">
    <property type="entry name" value="ABC TRANSPORTER ATNG"/>
    <property type="match status" value="1"/>
</dbReference>
<feature type="transmembrane region" description="Helical" evidence="10">
    <location>
        <begin position="1049"/>
        <end position="1069"/>
    </location>
</feature>
<dbReference type="STRING" id="43265.A0A545US24"/>
<evidence type="ECO:0000313" key="13">
    <source>
        <dbReference type="EMBL" id="TQV92278.1"/>
    </source>
</evidence>
<evidence type="ECO:0000256" key="4">
    <source>
        <dbReference type="ARBA" id="ARBA00022692"/>
    </source>
</evidence>
<evidence type="ECO:0000256" key="2">
    <source>
        <dbReference type="ARBA" id="ARBA00022448"/>
    </source>
</evidence>
<dbReference type="PANTHER" id="PTHR24223">
    <property type="entry name" value="ATP-BINDING CASSETTE SUB-FAMILY C"/>
    <property type="match status" value="1"/>
</dbReference>
<feature type="transmembrane region" description="Helical" evidence="10">
    <location>
        <begin position="1228"/>
        <end position="1251"/>
    </location>
</feature>
<dbReference type="GO" id="GO:0005886">
    <property type="term" value="C:plasma membrane"/>
    <property type="evidence" value="ECO:0007669"/>
    <property type="project" value="UniProtKB-SubCell"/>
</dbReference>
<dbReference type="Gene3D" id="1.20.1560.10">
    <property type="entry name" value="ABC transporter type 1, transmembrane domain"/>
    <property type="match status" value="2"/>
</dbReference>
<feature type="transmembrane region" description="Helical" evidence="10">
    <location>
        <begin position="1144"/>
        <end position="1164"/>
    </location>
</feature>
<dbReference type="Pfam" id="PF00005">
    <property type="entry name" value="ABC_tran"/>
    <property type="match status" value="2"/>
</dbReference>
<keyword evidence="14" id="KW-1185">Reference proteome</keyword>
<keyword evidence="3" id="KW-1003">Cell membrane</keyword>
<name>A0A545US24_9HYPO</name>
<keyword evidence="5" id="KW-0547">Nucleotide-binding</keyword>
<keyword evidence="2" id="KW-0813">Transport</keyword>
<accession>A0A545US24</accession>
<dbReference type="InterPro" id="IPR050173">
    <property type="entry name" value="ABC_transporter_C-like"/>
</dbReference>
<evidence type="ECO:0000256" key="3">
    <source>
        <dbReference type="ARBA" id="ARBA00022475"/>
    </source>
</evidence>
<feature type="transmembrane region" description="Helical" evidence="10">
    <location>
        <begin position="1005"/>
        <end position="1029"/>
    </location>
</feature>
<dbReference type="InterPro" id="IPR044726">
    <property type="entry name" value="ABCC_6TM_D2"/>
</dbReference>
<sequence>MELVLGGLQCLFGGSSEDMQFLSLLAVNASSAQPHYDGGGELRHGAWRVAATKTAVGASQVVDSAAEEAIEAPLTFVRWSKHVKHYQTSSPFGNPFDRPSRRKAPPSNLNEKRGVFGDIGAHMRGRCASHTRGQTNEPGAVPAELNTRLSALQRVSIYGCSMAYCCVEFRFATMHHWSAEIMDATSNKCNDAAFGPVVASTACRGGFDFTGSNLRKLPYQSYHQAAIVAYFSIQLAILVQQSLQVTEASQSATASAAIGLIATTSLGVLSILEHRNTSRPSFLISVYLILSILFDIVRTRTAWLGGSSRALAGTTTAALALKSVILALETANKRGILLEAYSTLSKEATSGFLSRGLFLWLASLLVEGSKKALTLKDLFDIHEKLDPHTLAEDLGGHHRQHGLAIATLWAWRTELVKVAIPRIMLVALNISQPFIIGAIIDNTLARDTPEIRSRGHGLIGAVIITGFYQHLAFRFIAMTRGGLIGLIYAKLIRSPAGAAETGDSAAITLIESDVEKIGETWFLLTSDLWACILQLGVSIWLLERQIGVIFFTLASVRAAGFMTARQKRWLEAVQRRVNFTAHVLSHMKHVKMLGLSGKMQQIIHNFRIKEIDRSKKYRRLSMNLPDTFGQLVTFAAFAIVARIQNSDAFTLSKAISSISILTILMEPLGQLLYCIPQISAALGCFERIQTFLNSESWRDSRSKPETTTTSLRSNPPGIELCVLPAPRRRESVVVDQATLGWNARTPTLKSISLHLTSDINVTMLMGPVGCGKSTLLKSLLGETIIHSGSVSLSTGNVSYCDQFPWLASGTIQSIIIGASVYCEQLYKAVVHACALETDIASLKDGDQTQIKAQGNTLSGGQKQRIAIARALFSQKPIAIFDDVLSGLDPVTREIVFMRVFGPNGLVRELGIIAILATHATDRLDVADKVVVLDSNGCVVRQGHPEADIQASILDSRSHVMTKSSVVAERLIEAQPEAVEEDEVNQQLRQTGDASIYKFYFKSLGWINFAIFASIVACEAASGTMLYAWISLWSNSADRKNTGYWLGLYATWAILKGIGLFGAVYFIYVVTVPRSASHLHGSVLETAFRAPMSFISQTPTGVLVNRFSQDMRLVDMVLPGNLVSTCFILSSCLGVGALTVVASPYLAAVLPFLVGVLYLLQRFYLRTSRQLRLLELESKAPVTSHVIETIRGTMSIRAYGWEGLYIQKLEALLADCQKPFYLLLCIQRWLGLVLGLVVGILAVLLTTVAVTVRGSSASAGFVGVALVNMMGLSQSLAALITQWTNLETSLGAVSRIKSFSEDTPREAEPEARAAEDCITILHGITMDILGKSSLVTSILGLVDGTAGRIVIDGVDLSAVRGETVRTAVACVTQDPFLFDSSVRDNLDPAEKKTNAEIEAALRRVGLWPVVSSSALNSGQPEDKVLDLPYEELHLSHGQSQLFCLARAMLRDSRVVLLDDVDNDTEKQIYDILDGEFKQSTVIMVTHRLTEIRKFDRVAALNAGDLVEYGRPTDLLVDGESALSALYEAQGPGGGGSSGDRSACD</sequence>
<dbReference type="InterPro" id="IPR017871">
    <property type="entry name" value="ABC_transporter-like_CS"/>
</dbReference>
<evidence type="ECO:0000256" key="8">
    <source>
        <dbReference type="ARBA" id="ARBA00023136"/>
    </source>
</evidence>
<dbReference type="FunFam" id="1.20.1560.10:FF:000066">
    <property type="entry name" value="ABC multidrug transporter (Eurofung)"/>
    <property type="match status" value="1"/>
</dbReference>
<comment type="caution">
    <text evidence="13">The sequence shown here is derived from an EMBL/GenBank/DDBJ whole genome shotgun (WGS) entry which is preliminary data.</text>
</comment>
<evidence type="ECO:0000259" key="11">
    <source>
        <dbReference type="PROSITE" id="PS50893"/>
    </source>
</evidence>
<organism evidence="13 14">
    <name type="scientific">Cordyceps javanica</name>
    <dbReference type="NCBI Taxonomy" id="43265"/>
    <lineage>
        <taxon>Eukaryota</taxon>
        <taxon>Fungi</taxon>
        <taxon>Dikarya</taxon>
        <taxon>Ascomycota</taxon>
        <taxon>Pezizomycotina</taxon>
        <taxon>Sordariomycetes</taxon>
        <taxon>Hypocreomycetidae</taxon>
        <taxon>Hypocreales</taxon>
        <taxon>Cordycipitaceae</taxon>
        <taxon>Cordyceps</taxon>
    </lineage>
</organism>
<dbReference type="PROSITE" id="PS00211">
    <property type="entry name" value="ABC_TRANSPORTER_1"/>
    <property type="match status" value="2"/>
</dbReference>
<feature type="domain" description="ABC transporter" evidence="11">
    <location>
        <begin position="727"/>
        <end position="960"/>
    </location>
</feature>
<keyword evidence="4 10" id="KW-0812">Transmembrane</keyword>
<feature type="region of interest" description="Disordered" evidence="9">
    <location>
        <begin position="90"/>
        <end position="114"/>
    </location>
</feature>
<keyword evidence="8 10" id="KW-0472">Membrane</keyword>
<dbReference type="SMART" id="SM00382">
    <property type="entry name" value="AAA"/>
    <property type="match status" value="2"/>
</dbReference>
<proteinExistence type="predicted"/>